<protein>
    <recommendedName>
        <fullName evidence="7">C4-dicarboxylate ABC transporter substrate-binding protein</fullName>
    </recommendedName>
</protein>
<name>A0A248TNJ3_9BACI</name>
<gene>
    <name evidence="5" type="ORF">CKF48_22285</name>
</gene>
<dbReference type="AlphaFoldDB" id="A0A248TNJ3"/>
<dbReference type="NCBIfam" id="TIGR02122">
    <property type="entry name" value="TRAP_TAXI"/>
    <property type="match status" value="1"/>
</dbReference>
<feature type="coiled-coil region" evidence="4">
    <location>
        <begin position="336"/>
        <end position="367"/>
    </location>
</feature>
<evidence type="ECO:0000256" key="1">
    <source>
        <dbReference type="ARBA" id="ARBA00004418"/>
    </source>
</evidence>
<reference evidence="5 6" key="1">
    <citation type="submission" date="2017-08" db="EMBL/GenBank/DDBJ databases">
        <title>Complete Genome Sequence of Bacillus kochii Oregon-R-modENCODE STRAIN BDGP4, isolated from Drosophila melanogaster gut.</title>
        <authorList>
            <person name="Wan K.H."/>
            <person name="Yu C."/>
            <person name="Park S."/>
            <person name="Hammonds A.S."/>
            <person name="Booth B.W."/>
            <person name="Celniker S.E."/>
        </authorList>
    </citation>
    <scope>NUCLEOTIDE SEQUENCE [LARGE SCALE GENOMIC DNA]</scope>
    <source>
        <strain evidence="5 6">BDGP4</strain>
    </source>
</reference>
<dbReference type="GO" id="GO:0042918">
    <property type="term" value="P:alkanesulfonate transmembrane transport"/>
    <property type="evidence" value="ECO:0007669"/>
    <property type="project" value="TreeGrafter"/>
</dbReference>
<keyword evidence="3" id="KW-0732">Signal</keyword>
<dbReference type="PANTHER" id="PTHR30024:SF47">
    <property type="entry name" value="TAURINE-BINDING PERIPLASMIC PROTEIN"/>
    <property type="match status" value="1"/>
</dbReference>
<evidence type="ECO:0000313" key="6">
    <source>
        <dbReference type="Proteomes" id="UP000215137"/>
    </source>
</evidence>
<evidence type="ECO:0000313" key="5">
    <source>
        <dbReference type="EMBL" id="ASV69793.1"/>
    </source>
</evidence>
<dbReference type="Proteomes" id="UP000215137">
    <property type="component" value="Chromosome"/>
</dbReference>
<evidence type="ECO:0000256" key="2">
    <source>
        <dbReference type="ARBA" id="ARBA00010742"/>
    </source>
</evidence>
<evidence type="ECO:0000256" key="4">
    <source>
        <dbReference type="SAM" id="Coils"/>
    </source>
</evidence>
<dbReference type="GO" id="GO:0042597">
    <property type="term" value="C:periplasmic space"/>
    <property type="evidence" value="ECO:0007669"/>
    <property type="project" value="UniProtKB-SubCell"/>
</dbReference>
<accession>A0A248TNJ3</accession>
<organism evidence="5 6">
    <name type="scientific">Cytobacillus kochii</name>
    <dbReference type="NCBI Taxonomy" id="859143"/>
    <lineage>
        <taxon>Bacteria</taxon>
        <taxon>Bacillati</taxon>
        <taxon>Bacillota</taxon>
        <taxon>Bacilli</taxon>
        <taxon>Bacillales</taxon>
        <taxon>Bacillaceae</taxon>
        <taxon>Cytobacillus</taxon>
    </lineage>
</organism>
<sequence length="386" mass="42901">MGGYYMNKGNKMLPLVLLLLLCFLLAGCNSAPQASLLADESGLAEQMTWSVYDVGSGGYAEMSAIANVLTEKYDTKVRMLPSASGVGRMVPLRREIASVGKVGDEIQLAFEGKEEFTSKKWGPQNVRAYWAPISQFGFAVRENSDIQTLKDLRGKKIPIIAGNTSVNLKNEAMLAFAGLTWNDVEPVKITSYSGQGEALIQGQIDVAGINPTASTMFEAHSKGGIRWLEMDKDDNGGWARVEEVAAWLFPINTKQGAGMETGMDVMGHGYLIGGYADQSEEAIYQFIKSLNDSFHLYGDALPNLALYSKDEVLTEPKGIPFHEGTIRFFKEEGLWSEEKQQKNDQLIERYEALNEVWEKTVAFAEKEELTDEEFEALWLRERESVN</sequence>
<evidence type="ECO:0008006" key="7">
    <source>
        <dbReference type="Google" id="ProtNLM"/>
    </source>
</evidence>
<dbReference type="KEGG" id="bko:CKF48_22285"/>
<proteinExistence type="inferred from homology"/>
<comment type="similarity">
    <text evidence="2">Belongs to the bacterial solute-binding protein SsuA/TauA family.</text>
</comment>
<comment type="subcellular location">
    <subcellularLocation>
        <location evidence="1">Periplasm</location>
    </subcellularLocation>
</comment>
<evidence type="ECO:0000256" key="3">
    <source>
        <dbReference type="ARBA" id="ARBA00022729"/>
    </source>
</evidence>
<dbReference type="Gene3D" id="3.40.190.10">
    <property type="entry name" value="Periplasmic binding protein-like II"/>
    <property type="match status" value="2"/>
</dbReference>
<dbReference type="PANTHER" id="PTHR30024">
    <property type="entry name" value="ALIPHATIC SULFONATES-BINDING PROTEIN-RELATED"/>
    <property type="match status" value="1"/>
</dbReference>
<keyword evidence="4" id="KW-0175">Coiled coil</keyword>
<dbReference type="InterPro" id="IPR011852">
    <property type="entry name" value="TRAP_TAXI"/>
</dbReference>
<dbReference type="Pfam" id="PF16868">
    <property type="entry name" value="NMT1_3"/>
    <property type="match status" value="1"/>
</dbReference>
<keyword evidence="6" id="KW-1185">Reference proteome</keyword>
<dbReference type="SUPFAM" id="SSF53850">
    <property type="entry name" value="Periplasmic binding protein-like II"/>
    <property type="match status" value="1"/>
</dbReference>
<dbReference type="EMBL" id="CP022983">
    <property type="protein sequence ID" value="ASV69793.1"/>
    <property type="molecule type" value="Genomic_DNA"/>
</dbReference>